<reference evidence="2" key="1">
    <citation type="submission" date="2023-06" db="EMBL/GenBank/DDBJ databases">
        <authorList>
            <consortium name="Lawrence Berkeley National Laboratory"/>
            <person name="Ahrendt S."/>
            <person name="Sahu N."/>
            <person name="Indic B."/>
            <person name="Wong-Bajracharya J."/>
            <person name="Merenyi Z."/>
            <person name="Ke H.-M."/>
            <person name="Monk M."/>
            <person name="Kocsube S."/>
            <person name="Drula E."/>
            <person name="Lipzen A."/>
            <person name="Balint B."/>
            <person name="Henrissat B."/>
            <person name="Andreopoulos B."/>
            <person name="Martin F.M."/>
            <person name="Harder C.B."/>
            <person name="Rigling D."/>
            <person name="Ford K.L."/>
            <person name="Foster G.D."/>
            <person name="Pangilinan J."/>
            <person name="Papanicolaou A."/>
            <person name="Barry K."/>
            <person name="LaButti K."/>
            <person name="Viragh M."/>
            <person name="Koriabine M."/>
            <person name="Yan M."/>
            <person name="Riley R."/>
            <person name="Champramary S."/>
            <person name="Plett K.L."/>
            <person name="Tsai I.J."/>
            <person name="Slot J."/>
            <person name="Sipos G."/>
            <person name="Plett J."/>
            <person name="Nagy L.G."/>
            <person name="Grigoriev I.V."/>
        </authorList>
    </citation>
    <scope>NUCLEOTIDE SEQUENCE</scope>
    <source>
        <strain evidence="2">ICMP 16352</strain>
    </source>
</reference>
<keyword evidence="2" id="KW-0378">Hydrolase</keyword>
<dbReference type="PANTHER" id="PTHR47791">
    <property type="entry name" value="MEIOTICALLY UP-REGULATED GENE 191 PROTEIN"/>
    <property type="match status" value="1"/>
</dbReference>
<keyword evidence="1" id="KW-0732">Signal</keyword>
<dbReference type="GO" id="GO:0005975">
    <property type="term" value="P:carbohydrate metabolic process"/>
    <property type="evidence" value="ECO:0007669"/>
    <property type="project" value="InterPro"/>
</dbReference>
<evidence type="ECO:0000313" key="2">
    <source>
        <dbReference type="EMBL" id="KAK0484515.1"/>
    </source>
</evidence>
<keyword evidence="3" id="KW-1185">Reference proteome</keyword>
<dbReference type="SUPFAM" id="SSF48208">
    <property type="entry name" value="Six-hairpin glycosidases"/>
    <property type="match status" value="1"/>
</dbReference>
<evidence type="ECO:0000313" key="3">
    <source>
        <dbReference type="Proteomes" id="UP001175227"/>
    </source>
</evidence>
<feature type="signal peptide" evidence="1">
    <location>
        <begin position="1"/>
        <end position="17"/>
    </location>
</feature>
<accession>A0AA39UM81</accession>
<dbReference type="InterPro" id="IPR008928">
    <property type="entry name" value="6-hairpin_glycosidase_sf"/>
</dbReference>
<gene>
    <name evidence="2" type="ORF">IW261DRAFT_1330904</name>
</gene>
<organism evidence="2 3">
    <name type="scientific">Armillaria novae-zelandiae</name>
    <dbReference type="NCBI Taxonomy" id="153914"/>
    <lineage>
        <taxon>Eukaryota</taxon>
        <taxon>Fungi</taxon>
        <taxon>Dikarya</taxon>
        <taxon>Basidiomycota</taxon>
        <taxon>Agaricomycotina</taxon>
        <taxon>Agaricomycetes</taxon>
        <taxon>Agaricomycetidae</taxon>
        <taxon>Agaricales</taxon>
        <taxon>Marasmiineae</taxon>
        <taxon>Physalacriaceae</taxon>
        <taxon>Armillaria</taxon>
    </lineage>
</organism>
<dbReference type="Gene3D" id="1.50.10.20">
    <property type="match status" value="1"/>
</dbReference>
<dbReference type="Pfam" id="PF03663">
    <property type="entry name" value="Glyco_hydro_76"/>
    <property type="match status" value="1"/>
</dbReference>
<comment type="caution">
    <text evidence="2">The sequence shown here is derived from an EMBL/GenBank/DDBJ whole genome shotgun (WGS) entry which is preliminary data.</text>
</comment>
<dbReference type="Proteomes" id="UP001175227">
    <property type="component" value="Unassembled WGS sequence"/>
</dbReference>
<dbReference type="GO" id="GO:0016787">
    <property type="term" value="F:hydrolase activity"/>
    <property type="evidence" value="ECO:0007669"/>
    <property type="project" value="UniProtKB-KW"/>
</dbReference>
<dbReference type="AlphaFoldDB" id="A0AA39UM81"/>
<dbReference type="InterPro" id="IPR053169">
    <property type="entry name" value="MUG_Protein"/>
</dbReference>
<evidence type="ECO:0000256" key="1">
    <source>
        <dbReference type="SAM" id="SignalP"/>
    </source>
</evidence>
<protein>
    <submittedName>
        <fullName evidence="2">Glycoside hydrolase family 76 protein</fullName>
    </submittedName>
</protein>
<dbReference type="PANTHER" id="PTHR47791:SF3">
    <property type="entry name" value="MEIOTICALLY UP-REGULATED GENE 191 PROTEIN"/>
    <property type="match status" value="1"/>
</dbReference>
<name>A0AA39UM81_9AGAR</name>
<dbReference type="InterPro" id="IPR005198">
    <property type="entry name" value="Glyco_hydro_76"/>
</dbReference>
<feature type="chain" id="PRO_5041248110" evidence="1">
    <location>
        <begin position="18"/>
        <end position="371"/>
    </location>
</feature>
<dbReference type="EMBL" id="JAUEPR010000005">
    <property type="protein sequence ID" value="KAK0484515.1"/>
    <property type="molecule type" value="Genomic_DNA"/>
</dbReference>
<proteinExistence type="predicted"/>
<sequence>MISSIFLTLYFLHTVVAQEKCEKYVQAASTAASNLQSKYFTNNVDYGDQQPWISAVDVFYLGQLDKITGKQKYGNLIDTVFSRSGMPIQDHLLNGQSYDDVQWVSIAYLQAGKRDEAKKFYDIASSAVDDTYCNGGLFWNGKRDYKNAITNELYMASSGYLYEVLQDEKYLTNLKQTYEWFNSTKMRGANGLFNDGLSNDGKCANTGDTQWTYNQGVILVGLGYLYKCSLVFYLDSQDENFLRDAFTIMDAIITHLTVDEGLRESCESLTQTSCNADQATFKGITMYYVHVRVPSLISSAWFLALTGEESRSKYTNFVKLQADKVLEDASGPEGWYSNLWYGKDQGGAQFTASSQAAALGAFVAAGQQRCA</sequence>